<feature type="chain" id="PRO_5041318994" description="DUF8003 domain-containing protein" evidence="3">
    <location>
        <begin position="33"/>
        <end position="1344"/>
    </location>
</feature>
<evidence type="ECO:0000256" key="1">
    <source>
        <dbReference type="SAM" id="MobiDB-lite"/>
    </source>
</evidence>
<feature type="transmembrane region" description="Helical" evidence="2">
    <location>
        <begin position="1303"/>
        <end position="1326"/>
    </location>
</feature>
<sequence>CGIMAMFIGKFHYGLLSLSLLILISHNHFSNSFSLEEVVSEDIAIQDGFLPPLNVNGRNNVPDIEHSLLSGDNPVSCEGILEGVGSLNNICQLNTSLVFNNDLYISGQGNLEVLSNVTVKCPVAGCLISINISGDLKLGDHASIVAGTIIVDAQNVSLEDTSSLDTTALGGPPPEQTSGTPHGVDGAGGGHGGRGASCVKGKGDNWGGDVYAWSSLERPWSFGSRGGTNSSDKNLGGGGGGRIIIIAKSIIDVNGTISAEGGNAGFKGGGGSGGSIIIRSPKLKGTGSVSASGGIGLAGGGGGRIAIDCYSKQDSLKIMVHGGSSIGCPVNAGAAGTKFDTVLQSLSVSNDNRSTLTATPLLDFPTYPLWANFYVESQAKVVVPLYWSRVQVRGQISLLYEASLGFGLEDYPLSEFELMAEELLMSDSTIKVFGALRMSVKMLLMWNSKLEIDGGGDTMVGTSLLEASNLMVLREQSIISSNANLGVHGQGQLKLTGTGDTIKGQRLFLSLFYDIHICRVEDIYVDGLVKGSILHVHRARTVVVRPGGSITASELGCKGGVGIGEVASNGVGGGGGHGGRGGSGIFKGNVSRGGQEYDNADLPCELGSGGGGVGGDLSLEKMTAGGGIIVMGSQEHPLWKLDIFGSVKADGESLESVRGGQIAELVGGSGGGSGGTLLLFLQTLTLGNNSMLSSAGGHGGHVGGGGGGGGRVHFHWSGIATGDEYFPIANVNGTIYTRGGNGSDNGIPGKDGTVTGKECPKGLFGLFCVECAVGTYKDVNGADASLCVPCPSELLPYRAEHIYVRGGVTESFCPYNCVSDKYRMPNCYTPLEELIDTLGGPWLFGLLLSGLLVLLALVLSVARMKFVGSDDFSGPTTPHESQIQHSFPFLESLNEVLETNRAEESQSHVHRMYFMGPNNFGEPWHLPHSPPDQIMQLVYEDAFNRFVDEINSLAAYQWWEGSVYSILSVLAYPFAWSWQQWRRRRKVQRLREFVRSEYDHACLRSCRSRALYEGLKVGATPDLSVAYVDFFLGGDEKRSDLPPRLRQRFPMCIIFGGDGSYMSPYYIHSDNLLTSLIGQVVPATIWYRLVAGLNAQLRTVRQGCIRRTLMPVIEWISTHANPKLSLQGLRVDLGWFQATSSGYYQLGLFVNAADDISPPSFLPDMKNNMKSIHNLIQWQGNQQYTPRSLSRRRIGGGMGGGIINIFTLQSLEYRRDIFFPLSLILHNTRPVGHQDLVGLMISILLLGDFSLMLLTLLQFYSISLGAFFVVLLILPLALLSPFPAGINALFSHGHRRSASLARVYALWNVTSLVNVAVALICAFLHYRLQTSPYDGLQRFHSWSA</sequence>
<evidence type="ECO:0000256" key="3">
    <source>
        <dbReference type="SAM" id="SignalP"/>
    </source>
</evidence>
<dbReference type="PANTHER" id="PTHR31513">
    <property type="entry name" value="EPHRIN TYPE-B RECEPTOR"/>
    <property type="match status" value="1"/>
</dbReference>
<name>A0AA38LDL8_TAXCH</name>
<feature type="compositionally biased region" description="Gly residues" evidence="1">
    <location>
        <begin position="185"/>
        <end position="195"/>
    </location>
</feature>
<dbReference type="Proteomes" id="UP000824469">
    <property type="component" value="Unassembled WGS sequence"/>
</dbReference>
<dbReference type="InterPro" id="IPR058316">
    <property type="entry name" value="DUF8003"/>
</dbReference>
<dbReference type="EMBL" id="JAHRHJ020000003">
    <property type="protein sequence ID" value="KAH9321004.1"/>
    <property type="molecule type" value="Genomic_DNA"/>
</dbReference>
<feature type="non-terminal residue" evidence="5">
    <location>
        <position position="1"/>
    </location>
</feature>
<proteinExistence type="predicted"/>
<organism evidence="5 6">
    <name type="scientific">Taxus chinensis</name>
    <name type="common">Chinese yew</name>
    <name type="synonym">Taxus wallichiana var. chinensis</name>
    <dbReference type="NCBI Taxonomy" id="29808"/>
    <lineage>
        <taxon>Eukaryota</taxon>
        <taxon>Viridiplantae</taxon>
        <taxon>Streptophyta</taxon>
        <taxon>Embryophyta</taxon>
        <taxon>Tracheophyta</taxon>
        <taxon>Spermatophyta</taxon>
        <taxon>Pinopsida</taxon>
        <taxon>Pinidae</taxon>
        <taxon>Conifers II</taxon>
        <taxon>Cupressales</taxon>
        <taxon>Taxaceae</taxon>
        <taxon>Taxus</taxon>
    </lineage>
</organism>
<feature type="transmembrane region" description="Helical" evidence="2">
    <location>
        <begin position="1266"/>
        <end position="1291"/>
    </location>
</feature>
<feature type="signal peptide" evidence="3">
    <location>
        <begin position="1"/>
        <end position="32"/>
    </location>
</feature>
<evidence type="ECO:0000313" key="5">
    <source>
        <dbReference type="EMBL" id="KAH9321004.1"/>
    </source>
</evidence>
<feature type="transmembrane region" description="Helical" evidence="2">
    <location>
        <begin position="842"/>
        <end position="862"/>
    </location>
</feature>
<keyword evidence="2" id="KW-1133">Transmembrane helix</keyword>
<feature type="transmembrane region" description="Helical" evidence="2">
    <location>
        <begin position="1236"/>
        <end position="1260"/>
    </location>
</feature>
<keyword evidence="2" id="KW-0812">Transmembrane</keyword>
<comment type="caution">
    <text evidence="5">The sequence shown here is derived from an EMBL/GenBank/DDBJ whole genome shotgun (WGS) entry which is preliminary data.</text>
</comment>
<feature type="non-terminal residue" evidence="5">
    <location>
        <position position="1344"/>
    </location>
</feature>
<accession>A0AA38LDL8</accession>
<evidence type="ECO:0000313" key="6">
    <source>
        <dbReference type="Proteomes" id="UP000824469"/>
    </source>
</evidence>
<protein>
    <recommendedName>
        <fullName evidence="4">DUF8003 domain-containing protein</fullName>
    </recommendedName>
</protein>
<dbReference type="OMA" id="MAHKMAG"/>
<reference evidence="5 6" key="1">
    <citation type="journal article" date="2021" name="Nat. Plants">
        <title>The Taxus genome provides insights into paclitaxel biosynthesis.</title>
        <authorList>
            <person name="Xiong X."/>
            <person name="Gou J."/>
            <person name="Liao Q."/>
            <person name="Li Y."/>
            <person name="Zhou Q."/>
            <person name="Bi G."/>
            <person name="Li C."/>
            <person name="Du R."/>
            <person name="Wang X."/>
            <person name="Sun T."/>
            <person name="Guo L."/>
            <person name="Liang H."/>
            <person name="Lu P."/>
            <person name="Wu Y."/>
            <person name="Zhang Z."/>
            <person name="Ro D.K."/>
            <person name="Shang Y."/>
            <person name="Huang S."/>
            <person name="Yan J."/>
        </authorList>
    </citation>
    <scope>NUCLEOTIDE SEQUENCE [LARGE SCALE GENOMIC DNA]</scope>
    <source>
        <strain evidence="5">Ta-2019</strain>
    </source>
</reference>
<keyword evidence="6" id="KW-1185">Reference proteome</keyword>
<evidence type="ECO:0000256" key="2">
    <source>
        <dbReference type="SAM" id="Phobius"/>
    </source>
</evidence>
<keyword evidence="2" id="KW-0472">Membrane</keyword>
<gene>
    <name evidence="5" type="ORF">KI387_015643</name>
</gene>
<dbReference type="Pfam" id="PF26010">
    <property type="entry name" value="DUF8003"/>
    <property type="match status" value="1"/>
</dbReference>
<feature type="region of interest" description="Disordered" evidence="1">
    <location>
        <begin position="163"/>
        <end position="198"/>
    </location>
</feature>
<keyword evidence="3" id="KW-0732">Signal</keyword>
<dbReference type="SMART" id="SM01411">
    <property type="entry name" value="Ephrin_rec_like"/>
    <property type="match status" value="1"/>
</dbReference>
<dbReference type="PANTHER" id="PTHR31513:SF2">
    <property type="entry name" value="MRAZ"/>
    <property type="match status" value="1"/>
</dbReference>
<feature type="domain" description="DUF8003" evidence="4">
    <location>
        <begin position="754"/>
        <end position="828"/>
    </location>
</feature>
<evidence type="ECO:0000259" key="4">
    <source>
        <dbReference type="Pfam" id="PF26010"/>
    </source>
</evidence>